<evidence type="ECO:0000259" key="1">
    <source>
        <dbReference type="PROSITE" id="PS50035"/>
    </source>
</evidence>
<dbReference type="EMBL" id="BSKO01000001">
    <property type="protein sequence ID" value="GLO64431.1"/>
    <property type="molecule type" value="Genomic_DNA"/>
</dbReference>
<proteinExistence type="predicted"/>
<dbReference type="PANTHER" id="PTHR21248:SF22">
    <property type="entry name" value="PHOSPHOLIPASE D"/>
    <property type="match status" value="1"/>
</dbReference>
<dbReference type="PANTHER" id="PTHR21248">
    <property type="entry name" value="CARDIOLIPIN SYNTHASE"/>
    <property type="match status" value="1"/>
</dbReference>
<dbReference type="InterPro" id="IPR001736">
    <property type="entry name" value="PLipase_D/transphosphatidylase"/>
</dbReference>
<keyword evidence="3" id="KW-1185">Reference proteome</keyword>
<dbReference type="Proteomes" id="UP001275436">
    <property type="component" value="Unassembled WGS sequence"/>
</dbReference>
<feature type="domain" description="PLD phosphodiesterase" evidence="1">
    <location>
        <begin position="171"/>
        <end position="198"/>
    </location>
</feature>
<evidence type="ECO:0000313" key="2">
    <source>
        <dbReference type="EMBL" id="GLO64431.1"/>
    </source>
</evidence>
<protein>
    <recommendedName>
        <fullName evidence="1">PLD phosphodiesterase domain-containing protein</fullName>
    </recommendedName>
</protein>
<dbReference type="RefSeq" id="WP_317957577.1">
    <property type="nucleotide sequence ID" value="NZ_BSKO01000001.1"/>
</dbReference>
<comment type="caution">
    <text evidence="2">The sequence shown here is derived from an EMBL/GenBank/DDBJ whole genome shotgun (WGS) entry which is preliminary data.</text>
</comment>
<organism evidence="2 3">
    <name type="scientific">Oceanobacillus kimchii</name>
    <dbReference type="NCBI Taxonomy" id="746691"/>
    <lineage>
        <taxon>Bacteria</taxon>
        <taxon>Bacillati</taxon>
        <taxon>Bacillota</taxon>
        <taxon>Bacilli</taxon>
        <taxon>Bacillales</taxon>
        <taxon>Bacillaceae</taxon>
        <taxon>Oceanobacillus</taxon>
    </lineage>
</organism>
<name>A0ABQ5TCV2_9BACI</name>
<reference evidence="2 3" key="1">
    <citation type="submission" date="2023-02" db="EMBL/GenBank/DDBJ databases">
        <title>Oceanobacillus kimchii IFOP_LL358 isolated form Alexandrium catenella lab strain.</title>
        <authorList>
            <person name="Gajardo G."/>
            <person name="Ueki S."/>
            <person name="Maruyama F."/>
        </authorList>
    </citation>
    <scope>NUCLEOTIDE SEQUENCE [LARGE SCALE GENOMIC DNA]</scope>
    <source>
        <strain evidence="2 3">IFOP_LL358</strain>
    </source>
</reference>
<gene>
    <name evidence="2" type="ORF">MACH08_02150</name>
</gene>
<dbReference type="SUPFAM" id="SSF56024">
    <property type="entry name" value="Phospholipase D/nuclease"/>
    <property type="match status" value="1"/>
</dbReference>
<sequence length="234" mass="27101">MERISITKLLVLYEEVSYFLETVTVEDSLSIQEKLEENTYVKERLHKLFPNLTSTEIYNILLMFKIQRERLRSKENKVDFVGTFPTNIDSDLRQTISVVRQIILEAEKSILITGYSISEFISEIIDLLLLKSRQGINVQFFIDKGVNGQAFFDQKLRNANFKVYKYKRNESFSSLHAKIIVSDNKKAFVSSSNLSYNGIVNNIEIGTLVTGEKVKSISNLFEKLLNRDLFFELT</sequence>
<dbReference type="PROSITE" id="PS50035">
    <property type="entry name" value="PLD"/>
    <property type="match status" value="1"/>
</dbReference>
<dbReference type="InterPro" id="IPR025202">
    <property type="entry name" value="PLD-like_dom"/>
</dbReference>
<dbReference type="Gene3D" id="3.30.870.10">
    <property type="entry name" value="Endonuclease Chain A"/>
    <property type="match status" value="1"/>
</dbReference>
<accession>A0ABQ5TCV2</accession>
<evidence type="ECO:0000313" key="3">
    <source>
        <dbReference type="Proteomes" id="UP001275436"/>
    </source>
</evidence>
<dbReference type="Pfam" id="PF13091">
    <property type="entry name" value="PLDc_2"/>
    <property type="match status" value="1"/>
</dbReference>